<protein>
    <submittedName>
        <fullName evidence="8">Starch-binding associating with outer membrane</fullName>
    </submittedName>
</protein>
<accession>A0A1X7J0E4</accession>
<keyword evidence="9" id="KW-1185">Reference proteome</keyword>
<dbReference type="RefSeq" id="WP_085472177.1">
    <property type="nucleotide sequence ID" value="NZ_FXAU01000002.1"/>
</dbReference>
<dbReference type="EMBL" id="FXAU01000002">
    <property type="protein sequence ID" value="SMG21114.1"/>
    <property type="molecule type" value="Genomic_DNA"/>
</dbReference>
<evidence type="ECO:0000256" key="3">
    <source>
        <dbReference type="ARBA" id="ARBA00022729"/>
    </source>
</evidence>
<keyword evidence="4" id="KW-0472">Membrane</keyword>
<evidence type="ECO:0000259" key="6">
    <source>
        <dbReference type="Pfam" id="PF07980"/>
    </source>
</evidence>
<organism evidence="8 9">
    <name type="scientific">Sphingobacterium psychroaquaticum</name>
    <dbReference type="NCBI Taxonomy" id="561061"/>
    <lineage>
        <taxon>Bacteria</taxon>
        <taxon>Pseudomonadati</taxon>
        <taxon>Bacteroidota</taxon>
        <taxon>Sphingobacteriia</taxon>
        <taxon>Sphingobacteriales</taxon>
        <taxon>Sphingobacteriaceae</taxon>
        <taxon>Sphingobacterium</taxon>
    </lineage>
</organism>
<dbReference type="Proteomes" id="UP000192980">
    <property type="component" value="Unassembled WGS sequence"/>
</dbReference>
<evidence type="ECO:0000313" key="8">
    <source>
        <dbReference type="EMBL" id="SMG21114.1"/>
    </source>
</evidence>
<dbReference type="SUPFAM" id="SSF48452">
    <property type="entry name" value="TPR-like"/>
    <property type="match status" value="1"/>
</dbReference>
<dbReference type="GO" id="GO:0009279">
    <property type="term" value="C:cell outer membrane"/>
    <property type="evidence" value="ECO:0007669"/>
    <property type="project" value="UniProtKB-SubCell"/>
</dbReference>
<dbReference type="STRING" id="561061.SAMN05660862_1319"/>
<dbReference type="OrthoDB" id="5694214at2"/>
<comment type="similarity">
    <text evidence="2">Belongs to the SusD family.</text>
</comment>
<evidence type="ECO:0000256" key="5">
    <source>
        <dbReference type="ARBA" id="ARBA00023237"/>
    </source>
</evidence>
<comment type="subcellular location">
    <subcellularLocation>
        <location evidence="1">Cell outer membrane</location>
    </subcellularLocation>
</comment>
<feature type="domain" description="RagB/SusD" evidence="6">
    <location>
        <begin position="306"/>
        <end position="592"/>
    </location>
</feature>
<proteinExistence type="inferred from homology"/>
<dbReference type="Pfam" id="PF14322">
    <property type="entry name" value="SusD-like_3"/>
    <property type="match status" value="1"/>
</dbReference>
<evidence type="ECO:0000259" key="7">
    <source>
        <dbReference type="Pfam" id="PF14322"/>
    </source>
</evidence>
<keyword evidence="5" id="KW-0998">Cell outer membrane</keyword>
<dbReference type="Gene3D" id="1.25.40.390">
    <property type="match status" value="1"/>
</dbReference>
<sequence>MKQIHLYSLVALFSVIFTGCQKDFLDRTPETNISDADYWKTSNDLKLYANNFYNNLLPNYNGWGSIGIYGLDADGSDNMIYVTYNSAMNGERVIPGSGGGYGAYDDWSMLRNMNYFMANYTKVTEPFDNVKTYVGEALFFRAYFYFSKLKSFGDLPWVSKPLETSSPEVYNERLPRNQIVDSILQDLDLAVSYLPTKAQAQPSRITKEIAMLFLSRIALFEGTWEKYHRGTVFGVSGSDGRKYLEKAAAVSGALLTTSGGYGLHDLGDDPYGYWKLFNKVDYTGNNEIMLWRAFNINLGLGHRWHRYTNTGAGRGLSKDLVDAYLCKDGLPIGVSSLYKGDATLQDVVTDRDPRLRQTMYVNDGEHVVTNNRPNGLAPALFMYPTFEVANENKSITGYQVYKGHNPDYNQQQDQGTTGQIIFRFAEGLLIYAEARAELGLLSQDDLDKTVNLFRKRVGMPKLMLGAVTADPNQEFKDLSPILNEIRRERRVELAAEGYRADDLYRWAAMDEKIIGKRQKGAKRQQWEVPGVPENTAKAAKNLPIDDKGYIDFYQNVGGLKNGFQFNKDRDYLSPIPVDQLTLNPKIKQNPGWK</sequence>
<keyword evidence="3" id="KW-0732">Signal</keyword>
<name>A0A1X7J0E4_9SPHI</name>
<dbReference type="InterPro" id="IPR012944">
    <property type="entry name" value="SusD_RagB_dom"/>
</dbReference>
<evidence type="ECO:0000256" key="4">
    <source>
        <dbReference type="ARBA" id="ARBA00023136"/>
    </source>
</evidence>
<evidence type="ECO:0000313" key="9">
    <source>
        <dbReference type="Proteomes" id="UP000192980"/>
    </source>
</evidence>
<feature type="domain" description="SusD-like N-terminal" evidence="7">
    <location>
        <begin position="111"/>
        <end position="219"/>
    </location>
</feature>
<dbReference type="Pfam" id="PF07980">
    <property type="entry name" value="SusD_RagB"/>
    <property type="match status" value="1"/>
</dbReference>
<evidence type="ECO:0000256" key="2">
    <source>
        <dbReference type="ARBA" id="ARBA00006275"/>
    </source>
</evidence>
<dbReference type="AlphaFoldDB" id="A0A1X7J0E4"/>
<dbReference type="InterPro" id="IPR033985">
    <property type="entry name" value="SusD-like_N"/>
</dbReference>
<gene>
    <name evidence="8" type="ORF">SAMN05660862_1319</name>
</gene>
<dbReference type="PROSITE" id="PS51257">
    <property type="entry name" value="PROKAR_LIPOPROTEIN"/>
    <property type="match status" value="1"/>
</dbReference>
<dbReference type="InterPro" id="IPR011990">
    <property type="entry name" value="TPR-like_helical_dom_sf"/>
</dbReference>
<reference evidence="8 9" key="1">
    <citation type="submission" date="2017-04" db="EMBL/GenBank/DDBJ databases">
        <authorList>
            <person name="Afonso C.L."/>
            <person name="Miller P.J."/>
            <person name="Scott M.A."/>
            <person name="Spackman E."/>
            <person name="Goraichik I."/>
            <person name="Dimitrov K.M."/>
            <person name="Suarez D.L."/>
            <person name="Swayne D.E."/>
        </authorList>
    </citation>
    <scope>NUCLEOTIDE SEQUENCE [LARGE SCALE GENOMIC DNA]</scope>
    <source>
        <strain evidence="8 9">DSM 22418</strain>
    </source>
</reference>
<evidence type="ECO:0000256" key="1">
    <source>
        <dbReference type="ARBA" id="ARBA00004442"/>
    </source>
</evidence>